<evidence type="ECO:0000313" key="3">
    <source>
        <dbReference type="EMBL" id="RGP58770.1"/>
    </source>
</evidence>
<protein>
    <submittedName>
        <fullName evidence="3">Uncharacterized protein</fullName>
    </submittedName>
</protein>
<feature type="chain" id="PRO_5017237887" evidence="2">
    <location>
        <begin position="21"/>
        <end position="221"/>
    </location>
</feature>
<dbReference type="Proteomes" id="UP000266152">
    <property type="component" value="Unassembled WGS sequence"/>
</dbReference>
<feature type="compositionally biased region" description="Basic and acidic residues" evidence="1">
    <location>
        <begin position="113"/>
        <end position="123"/>
    </location>
</feature>
<accession>A0A395RF77</accession>
<name>A0A395RF77_FUSSP</name>
<keyword evidence="2" id="KW-0732">Signal</keyword>
<evidence type="ECO:0000256" key="1">
    <source>
        <dbReference type="SAM" id="MobiDB-lite"/>
    </source>
</evidence>
<feature type="compositionally biased region" description="Polar residues" evidence="1">
    <location>
        <begin position="125"/>
        <end position="162"/>
    </location>
</feature>
<dbReference type="STRING" id="5514.A0A395RF77"/>
<organism evidence="3 4">
    <name type="scientific">Fusarium sporotrichioides</name>
    <dbReference type="NCBI Taxonomy" id="5514"/>
    <lineage>
        <taxon>Eukaryota</taxon>
        <taxon>Fungi</taxon>
        <taxon>Dikarya</taxon>
        <taxon>Ascomycota</taxon>
        <taxon>Pezizomycotina</taxon>
        <taxon>Sordariomycetes</taxon>
        <taxon>Hypocreomycetidae</taxon>
        <taxon>Hypocreales</taxon>
        <taxon>Nectriaceae</taxon>
        <taxon>Fusarium</taxon>
    </lineage>
</organism>
<reference evidence="3 4" key="1">
    <citation type="journal article" date="2018" name="PLoS Pathog.">
        <title>Evolution of structural diversity of trichothecenes, a family of toxins produced by plant pathogenic and entomopathogenic fungi.</title>
        <authorList>
            <person name="Proctor R.H."/>
            <person name="McCormick S.P."/>
            <person name="Kim H.S."/>
            <person name="Cardoza R.E."/>
            <person name="Stanley A.M."/>
            <person name="Lindo L."/>
            <person name="Kelly A."/>
            <person name="Brown D.W."/>
            <person name="Lee T."/>
            <person name="Vaughan M.M."/>
            <person name="Alexander N.J."/>
            <person name="Busman M."/>
            <person name="Gutierrez S."/>
        </authorList>
    </citation>
    <scope>NUCLEOTIDE SEQUENCE [LARGE SCALE GENOMIC DNA]</scope>
    <source>
        <strain evidence="3 4">NRRL 3299</strain>
    </source>
</reference>
<gene>
    <name evidence="3" type="ORF">FSPOR_11799</name>
</gene>
<proteinExistence type="predicted"/>
<comment type="caution">
    <text evidence="3">The sequence shown here is derived from an EMBL/GenBank/DDBJ whole genome shotgun (WGS) entry which is preliminary data.</text>
</comment>
<keyword evidence="4" id="KW-1185">Reference proteome</keyword>
<feature type="compositionally biased region" description="Low complexity" evidence="1">
    <location>
        <begin position="70"/>
        <end position="83"/>
    </location>
</feature>
<feature type="compositionally biased region" description="Polar residues" evidence="1">
    <location>
        <begin position="95"/>
        <end position="105"/>
    </location>
</feature>
<evidence type="ECO:0000256" key="2">
    <source>
        <dbReference type="SAM" id="SignalP"/>
    </source>
</evidence>
<dbReference type="AlphaFoldDB" id="A0A395RF77"/>
<feature type="region of interest" description="Disordered" evidence="1">
    <location>
        <begin position="66"/>
        <end position="162"/>
    </location>
</feature>
<dbReference type="EMBL" id="PXOF01000271">
    <property type="protein sequence ID" value="RGP58770.1"/>
    <property type="molecule type" value="Genomic_DNA"/>
</dbReference>
<sequence length="221" mass="22424">MKHWSLFVLAYLLNGDMAAGSDLAANCVTTHVLPVITTTMCSGSSPAVPTAYMPDGEAPVPNVPGQYSQAAMAPSAAEPSSVPDISMLDKPMHNPTAQNSDNPATGSDALKFGVDHTTGDAHTAESGNSSQVTKPHQTTAGGVSPNSGAGNSSAPNPHISGQSGTVIVHLSSATKPTDSALESSNTPLVVSGASTTCIDIRVDMMIMTGLVACLAPMMIHL</sequence>
<feature type="signal peptide" evidence="2">
    <location>
        <begin position="1"/>
        <end position="20"/>
    </location>
</feature>
<evidence type="ECO:0000313" key="4">
    <source>
        <dbReference type="Proteomes" id="UP000266152"/>
    </source>
</evidence>